<protein>
    <submittedName>
        <fullName evidence="1">Uncharacterized protein</fullName>
    </submittedName>
</protein>
<comment type="caution">
    <text evidence="1">The sequence shown here is derived from an EMBL/GenBank/DDBJ whole genome shotgun (WGS) entry which is preliminary data.</text>
</comment>
<keyword evidence="2" id="KW-1185">Reference proteome</keyword>
<feature type="non-terminal residue" evidence="1">
    <location>
        <position position="1"/>
    </location>
</feature>
<evidence type="ECO:0000313" key="2">
    <source>
        <dbReference type="Proteomes" id="UP000188268"/>
    </source>
</evidence>
<gene>
    <name evidence="1" type="ORF">CCACVL1_23744</name>
</gene>
<reference evidence="1 2" key="1">
    <citation type="submission" date="2013-09" db="EMBL/GenBank/DDBJ databases">
        <title>Corchorus capsularis genome sequencing.</title>
        <authorList>
            <person name="Alam M."/>
            <person name="Haque M.S."/>
            <person name="Islam M.S."/>
            <person name="Emdad E.M."/>
            <person name="Islam M.M."/>
            <person name="Ahmed B."/>
            <person name="Halim A."/>
            <person name="Hossen Q.M.M."/>
            <person name="Hossain M.Z."/>
            <person name="Ahmed R."/>
            <person name="Khan M.M."/>
            <person name="Islam R."/>
            <person name="Rashid M.M."/>
            <person name="Khan S.A."/>
            <person name="Rahman M.S."/>
            <person name="Alam M."/>
        </authorList>
    </citation>
    <scope>NUCLEOTIDE SEQUENCE [LARGE SCALE GENOMIC DNA]</scope>
    <source>
        <strain evidence="2">cv. CVL-1</strain>
        <tissue evidence="1">Whole seedling</tissue>
    </source>
</reference>
<proteinExistence type="predicted"/>
<organism evidence="1 2">
    <name type="scientific">Corchorus capsularis</name>
    <name type="common">Jute</name>
    <dbReference type="NCBI Taxonomy" id="210143"/>
    <lineage>
        <taxon>Eukaryota</taxon>
        <taxon>Viridiplantae</taxon>
        <taxon>Streptophyta</taxon>
        <taxon>Embryophyta</taxon>
        <taxon>Tracheophyta</taxon>
        <taxon>Spermatophyta</taxon>
        <taxon>Magnoliopsida</taxon>
        <taxon>eudicotyledons</taxon>
        <taxon>Gunneridae</taxon>
        <taxon>Pentapetalae</taxon>
        <taxon>rosids</taxon>
        <taxon>malvids</taxon>
        <taxon>Malvales</taxon>
        <taxon>Malvaceae</taxon>
        <taxon>Grewioideae</taxon>
        <taxon>Apeibeae</taxon>
        <taxon>Corchorus</taxon>
    </lineage>
</organism>
<sequence>LMTVLLTGSYWRSSSKFLPTK</sequence>
<name>A0A1R3GSR9_COCAP</name>
<evidence type="ECO:0000313" key="1">
    <source>
        <dbReference type="EMBL" id="OMO61097.1"/>
    </source>
</evidence>
<feature type="non-terminal residue" evidence="1">
    <location>
        <position position="21"/>
    </location>
</feature>
<dbReference type="EMBL" id="AWWV01013579">
    <property type="protein sequence ID" value="OMO61097.1"/>
    <property type="molecule type" value="Genomic_DNA"/>
</dbReference>
<dbReference type="Proteomes" id="UP000188268">
    <property type="component" value="Unassembled WGS sequence"/>
</dbReference>
<accession>A0A1R3GSR9</accession>
<dbReference type="AlphaFoldDB" id="A0A1R3GSR9"/>